<protein>
    <recommendedName>
        <fullName evidence="7">Zn(2)-C6 fungal-type domain-containing protein</fullName>
    </recommendedName>
</protein>
<feature type="region of interest" description="Disordered" evidence="6">
    <location>
        <begin position="1"/>
        <end position="26"/>
    </location>
</feature>
<dbReference type="AlphaFoldDB" id="A0AAD4Q1L9"/>
<dbReference type="RefSeq" id="XP_046078411.1">
    <property type="nucleotide sequence ID" value="XM_046214959.1"/>
</dbReference>
<dbReference type="CDD" id="cd12148">
    <property type="entry name" value="fungal_TF_MHR"/>
    <property type="match status" value="1"/>
</dbReference>
<dbReference type="Pfam" id="PF04082">
    <property type="entry name" value="Fungal_trans"/>
    <property type="match status" value="1"/>
</dbReference>
<dbReference type="EMBL" id="JAJTJA010000001">
    <property type="protein sequence ID" value="KAH8705790.1"/>
    <property type="molecule type" value="Genomic_DNA"/>
</dbReference>
<organism evidence="8 9">
    <name type="scientific">Talaromyces proteolyticus</name>
    <dbReference type="NCBI Taxonomy" id="1131652"/>
    <lineage>
        <taxon>Eukaryota</taxon>
        <taxon>Fungi</taxon>
        <taxon>Dikarya</taxon>
        <taxon>Ascomycota</taxon>
        <taxon>Pezizomycotina</taxon>
        <taxon>Eurotiomycetes</taxon>
        <taxon>Eurotiomycetidae</taxon>
        <taxon>Eurotiales</taxon>
        <taxon>Trichocomaceae</taxon>
        <taxon>Talaromyces</taxon>
        <taxon>Talaromyces sect. Bacilispori</taxon>
    </lineage>
</organism>
<reference evidence="8" key="1">
    <citation type="submission" date="2021-12" db="EMBL/GenBank/DDBJ databases">
        <title>Convergent genome expansion in fungi linked to evolution of root-endophyte symbiosis.</title>
        <authorList>
            <consortium name="DOE Joint Genome Institute"/>
            <person name="Ke Y.-H."/>
            <person name="Bonito G."/>
            <person name="Liao H.-L."/>
            <person name="Looney B."/>
            <person name="Rojas-Flechas A."/>
            <person name="Nash J."/>
            <person name="Hameed K."/>
            <person name="Schadt C."/>
            <person name="Martin F."/>
            <person name="Crous P.W."/>
            <person name="Miettinen O."/>
            <person name="Magnuson J.K."/>
            <person name="Labbe J."/>
            <person name="Jacobson D."/>
            <person name="Doktycz M.J."/>
            <person name="Veneault-Fourrey C."/>
            <person name="Kuo A."/>
            <person name="Mondo S."/>
            <person name="Calhoun S."/>
            <person name="Riley R."/>
            <person name="Ohm R."/>
            <person name="LaButti K."/>
            <person name="Andreopoulos B."/>
            <person name="Pangilinan J."/>
            <person name="Nolan M."/>
            <person name="Tritt A."/>
            <person name="Clum A."/>
            <person name="Lipzen A."/>
            <person name="Daum C."/>
            <person name="Barry K."/>
            <person name="Grigoriev I.V."/>
            <person name="Vilgalys R."/>
        </authorList>
    </citation>
    <scope>NUCLEOTIDE SEQUENCE</scope>
    <source>
        <strain evidence="8">PMI_201</strain>
    </source>
</reference>
<dbReference type="Pfam" id="PF00172">
    <property type="entry name" value="Zn_clus"/>
    <property type="match status" value="1"/>
</dbReference>
<dbReference type="InterPro" id="IPR050987">
    <property type="entry name" value="AtrR-like"/>
</dbReference>
<gene>
    <name evidence="8" type="ORF">BGW36DRAFT_368177</name>
</gene>
<dbReference type="Gene3D" id="4.10.240.10">
    <property type="entry name" value="Zn(2)-C6 fungal-type DNA-binding domain"/>
    <property type="match status" value="1"/>
</dbReference>
<dbReference type="InterPro" id="IPR001138">
    <property type="entry name" value="Zn2Cys6_DnaBD"/>
</dbReference>
<comment type="caution">
    <text evidence="8">The sequence shown here is derived from an EMBL/GenBank/DDBJ whole genome shotgun (WGS) entry which is preliminary data.</text>
</comment>
<dbReference type="CDD" id="cd00067">
    <property type="entry name" value="GAL4"/>
    <property type="match status" value="1"/>
</dbReference>
<dbReference type="GO" id="GO:0006351">
    <property type="term" value="P:DNA-templated transcription"/>
    <property type="evidence" value="ECO:0007669"/>
    <property type="project" value="InterPro"/>
</dbReference>
<proteinExistence type="predicted"/>
<accession>A0AAD4Q1L9</accession>
<dbReference type="InterPro" id="IPR036864">
    <property type="entry name" value="Zn2-C6_fun-type_DNA-bd_sf"/>
</dbReference>
<dbReference type="SMART" id="SM00906">
    <property type="entry name" value="Fungal_trans"/>
    <property type="match status" value="1"/>
</dbReference>
<evidence type="ECO:0000256" key="3">
    <source>
        <dbReference type="ARBA" id="ARBA00023125"/>
    </source>
</evidence>
<dbReference type="GO" id="GO:0008270">
    <property type="term" value="F:zinc ion binding"/>
    <property type="evidence" value="ECO:0007669"/>
    <property type="project" value="InterPro"/>
</dbReference>
<keyword evidence="3" id="KW-0238">DNA-binding</keyword>
<dbReference type="InterPro" id="IPR007219">
    <property type="entry name" value="XnlR_reg_dom"/>
</dbReference>
<evidence type="ECO:0000256" key="6">
    <source>
        <dbReference type="SAM" id="MobiDB-lite"/>
    </source>
</evidence>
<dbReference type="Proteomes" id="UP001201262">
    <property type="component" value="Unassembled WGS sequence"/>
</dbReference>
<dbReference type="GeneID" id="70245246"/>
<evidence type="ECO:0000256" key="4">
    <source>
        <dbReference type="ARBA" id="ARBA00023163"/>
    </source>
</evidence>
<dbReference type="PANTHER" id="PTHR46910">
    <property type="entry name" value="TRANSCRIPTION FACTOR PDR1"/>
    <property type="match status" value="1"/>
</dbReference>
<keyword evidence="9" id="KW-1185">Reference proteome</keyword>
<keyword evidence="4" id="KW-0804">Transcription</keyword>
<dbReference type="PROSITE" id="PS50048">
    <property type="entry name" value="ZN2_CY6_FUNGAL_2"/>
    <property type="match status" value="1"/>
</dbReference>
<dbReference type="SMART" id="SM00066">
    <property type="entry name" value="GAL4"/>
    <property type="match status" value="1"/>
</dbReference>
<dbReference type="PANTHER" id="PTHR46910:SF13">
    <property type="entry name" value="SPECIFIC TRANSCRIPTION FACTOR, PUTATIVE (AFU_ORTHOLOGUE AFUA_4G06190)-RELATED"/>
    <property type="match status" value="1"/>
</dbReference>
<evidence type="ECO:0000256" key="1">
    <source>
        <dbReference type="ARBA" id="ARBA00022723"/>
    </source>
</evidence>
<evidence type="ECO:0000256" key="2">
    <source>
        <dbReference type="ARBA" id="ARBA00023015"/>
    </source>
</evidence>
<feature type="domain" description="Zn(2)-C6 fungal-type" evidence="7">
    <location>
        <begin position="34"/>
        <end position="63"/>
    </location>
</feature>
<feature type="compositionally biased region" description="Polar residues" evidence="6">
    <location>
        <begin position="1"/>
        <end position="12"/>
    </location>
</feature>
<keyword evidence="1" id="KW-0479">Metal-binding</keyword>
<sequence length="650" mass="73043">MKAATSSEQSQAKRPPAALRESRPRKREKYTRMACSLCKVRKVKCSGDQPCYRCEELHSECTYNDPSQPETDITNPQSTQQELELTVLRMNRICEQIQQSMGRSGPAHSRQPYPQRRHRNNVQIHPGRLLSPTDFRYILNLTRDAMRAKGLRSPPGSKADGLSSVAREEVKSPDVLITLLQAVRPILELGHEKATELFMIFKHEIYPLYPCVSLEMAPEVINAVFSLMNNTSHEVTYNLDIIDVEILKSVLAIALLVKGDTKSPLASDLEGQLVWNVDACFDQEQPQIEDIIMATLLSIYLDLNHRSVKAWRMSGVAAKLCLELGIHREKFFEDAKMPPQQVTECKRLFACVYNADKKCSFYSGLPWTLHDRDIDLSALIIEPKESFLSTMISLDRNLSETWNIINAPSSASGGNSERIEFLEFQLQKLIDNIPAEDFTTIEPTVASPPWLRTGLKWFCRLRVNHIKMLTHIGTSGSIRDVIYQPKSAKALVILATDSVDLYLEMMKAGEISPLVLPSAIKFLLASLSVMVFTVSHCAEDYGPLSSKPFYNALDILSGVQDCIEDPDINIWKTLEELEKIAQTIQMSPSKRSGPLISRKEGTDNPVYNGEPFGEGYVLDGLRTPDSEFLSMLGDVSMAATDMLYVDSVFD</sequence>
<name>A0AAD4Q1L9_9EURO</name>
<evidence type="ECO:0000256" key="5">
    <source>
        <dbReference type="ARBA" id="ARBA00023242"/>
    </source>
</evidence>
<evidence type="ECO:0000313" key="8">
    <source>
        <dbReference type="EMBL" id="KAH8705790.1"/>
    </source>
</evidence>
<dbReference type="GO" id="GO:0000981">
    <property type="term" value="F:DNA-binding transcription factor activity, RNA polymerase II-specific"/>
    <property type="evidence" value="ECO:0007669"/>
    <property type="project" value="InterPro"/>
</dbReference>
<keyword evidence="2" id="KW-0805">Transcription regulation</keyword>
<evidence type="ECO:0000259" key="7">
    <source>
        <dbReference type="PROSITE" id="PS50048"/>
    </source>
</evidence>
<evidence type="ECO:0000313" key="9">
    <source>
        <dbReference type="Proteomes" id="UP001201262"/>
    </source>
</evidence>
<dbReference type="GO" id="GO:0003677">
    <property type="term" value="F:DNA binding"/>
    <property type="evidence" value="ECO:0007669"/>
    <property type="project" value="UniProtKB-KW"/>
</dbReference>
<dbReference type="SUPFAM" id="SSF57701">
    <property type="entry name" value="Zn2/Cys6 DNA-binding domain"/>
    <property type="match status" value="1"/>
</dbReference>
<dbReference type="PROSITE" id="PS00463">
    <property type="entry name" value="ZN2_CY6_FUNGAL_1"/>
    <property type="match status" value="1"/>
</dbReference>
<keyword evidence="5" id="KW-0539">Nucleus</keyword>